<evidence type="ECO:0008006" key="5">
    <source>
        <dbReference type="Google" id="ProtNLM"/>
    </source>
</evidence>
<evidence type="ECO:0000313" key="3">
    <source>
        <dbReference type="EMBL" id="AKJ29730.1"/>
    </source>
</evidence>
<feature type="chain" id="PRO_5002551928" description="Type II secretion system protein GspC N-terminal domain-containing protein" evidence="2">
    <location>
        <begin position="23"/>
        <end position="171"/>
    </location>
</feature>
<dbReference type="RefSeq" id="WP_047195275.1">
    <property type="nucleotide sequence ID" value="NZ_CP011371.1"/>
</dbReference>
<evidence type="ECO:0000256" key="1">
    <source>
        <dbReference type="SAM" id="MobiDB-lite"/>
    </source>
</evidence>
<dbReference type="AlphaFoldDB" id="A0A0G3BT78"/>
<feature type="region of interest" description="Disordered" evidence="1">
    <location>
        <begin position="142"/>
        <end position="171"/>
    </location>
</feature>
<organism evidence="3 4">
    <name type="scientific">Caldimonas brevitalea</name>
    <dbReference type="NCBI Taxonomy" id="413882"/>
    <lineage>
        <taxon>Bacteria</taxon>
        <taxon>Pseudomonadati</taxon>
        <taxon>Pseudomonadota</taxon>
        <taxon>Betaproteobacteria</taxon>
        <taxon>Burkholderiales</taxon>
        <taxon>Sphaerotilaceae</taxon>
        <taxon>Caldimonas</taxon>
    </lineage>
</organism>
<accession>A0A0G3BT78</accession>
<name>A0A0G3BT78_9BURK</name>
<dbReference type="Proteomes" id="UP000035352">
    <property type="component" value="Chromosome"/>
</dbReference>
<keyword evidence="4" id="KW-1185">Reference proteome</keyword>
<evidence type="ECO:0000313" key="4">
    <source>
        <dbReference type="Proteomes" id="UP000035352"/>
    </source>
</evidence>
<feature type="region of interest" description="Disordered" evidence="1">
    <location>
        <begin position="69"/>
        <end position="93"/>
    </location>
</feature>
<dbReference type="STRING" id="413882.AAW51_3039"/>
<evidence type="ECO:0000256" key="2">
    <source>
        <dbReference type="SAM" id="SignalP"/>
    </source>
</evidence>
<proteinExistence type="predicted"/>
<dbReference type="EMBL" id="CP011371">
    <property type="protein sequence ID" value="AKJ29730.1"/>
    <property type="molecule type" value="Genomic_DNA"/>
</dbReference>
<sequence>MKRWPKLTLALCCVNLAAALGAGGFVLSSLSTVPTAAGRETPPAADAAPTPRLAAQPLSTDAWSASPLFTASRKPPAPVAAPTEPVSLPPSPRLVGIVTDGARGRRALLESPDATTRQLLAVGQESGGWRVIAIDRRSIRLTPSDAGSAETGAETTLRLPSLDTPATVPHD</sequence>
<keyword evidence="2" id="KW-0732">Signal</keyword>
<dbReference type="KEGG" id="pbh:AAW51_3039"/>
<gene>
    <name evidence="3" type="ORF">AAW51_3039</name>
</gene>
<reference evidence="3 4" key="1">
    <citation type="submission" date="2015-05" db="EMBL/GenBank/DDBJ databases">
        <authorList>
            <person name="Tang B."/>
            <person name="Yu Y."/>
        </authorList>
    </citation>
    <scope>NUCLEOTIDE SEQUENCE [LARGE SCALE GENOMIC DNA]</scope>
    <source>
        <strain evidence="3 4">DSM 7029</strain>
    </source>
</reference>
<protein>
    <recommendedName>
        <fullName evidence="5">Type II secretion system protein GspC N-terminal domain-containing protein</fullName>
    </recommendedName>
</protein>
<feature type="signal peptide" evidence="2">
    <location>
        <begin position="1"/>
        <end position="22"/>
    </location>
</feature>